<evidence type="ECO:0000259" key="5">
    <source>
        <dbReference type="Pfam" id="PF22863"/>
    </source>
</evidence>
<dbReference type="InterPro" id="IPR005094">
    <property type="entry name" value="Endonuclease_MobA/VirD2"/>
</dbReference>
<feature type="region of interest" description="Disordered" evidence="1">
    <location>
        <begin position="283"/>
        <end position="305"/>
    </location>
</feature>
<comment type="caution">
    <text evidence="6">The sequence shown here is derived from an EMBL/GenBank/DDBJ whole genome shotgun (WGS) entry which is preliminary data.</text>
</comment>
<name>A0ABT6QAU0_9PROT</name>
<feature type="domain" description="MobA/VirD2-like nuclease" evidence="2">
    <location>
        <begin position="52"/>
        <end position="177"/>
    </location>
</feature>
<feature type="domain" description="DUF5710" evidence="4">
    <location>
        <begin position="613"/>
        <end position="655"/>
    </location>
</feature>
<gene>
    <name evidence="6" type="ORF">QJV33_11390</name>
</gene>
<protein>
    <submittedName>
        <fullName evidence="6">DUF5710 domain-containing protein</fullName>
    </submittedName>
</protein>
<feature type="domain" description="TraI-like middle" evidence="5">
    <location>
        <begin position="195"/>
        <end position="283"/>
    </location>
</feature>
<evidence type="ECO:0000259" key="3">
    <source>
        <dbReference type="Pfam" id="PF18821"/>
    </source>
</evidence>
<evidence type="ECO:0000313" key="7">
    <source>
        <dbReference type="Proteomes" id="UP001431775"/>
    </source>
</evidence>
<feature type="compositionally biased region" description="Polar residues" evidence="1">
    <location>
        <begin position="285"/>
        <end position="300"/>
    </location>
</feature>
<dbReference type="Pfam" id="PF22863">
    <property type="entry name" value="TraI_middle"/>
    <property type="match status" value="1"/>
</dbReference>
<dbReference type="InterPro" id="IPR049751">
    <property type="entry name" value="TraI/MobA_relaxases"/>
</dbReference>
<evidence type="ECO:0000256" key="1">
    <source>
        <dbReference type="SAM" id="MobiDB-lite"/>
    </source>
</evidence>
<feature type="domain" description="DUF5710" evidence="4">
    <location>
        <begin position="559"/>
        <end position="596"/>
    </location>
</feature>
<evidence type="ECO:0000259" key="4">
    <source>
        <dbReference type="Pfam" id="PF18974"/>
    </source>
</evidence>
<dbReference type="Pfam" id="PF18974">
    <property type="entry name" value="DUF5710"/>
    <property type="match status" value="3"/>
</dbReference>
<dbReference type="Pfam" id="PF18821">
    <property type="entry name" value="LPD7"/>
    <property type="match status" value="1"/>
</dbReference>
<dbReference type="EMBL" id="JASBAN010000003">
    <property type="protein sequence ID" value="MDI2113872.1"/>
    <property type="molecule type" value="Genomic_DNA"/>
</dbReference>
<evidence type="ECO:0000259" key="2">
    <source>
        <dbReference type="Pfam" id="PF03432"/>
    </source>
</evidence>
<dbReference type="InterPro" id="IPR054462">
    <property type="entry name" value="TraI_M"/>
</dbReference>
<proteinExistence type="predicted"/>
<dbReference type="Proteomes" id="UP001431775">
    <property type="component" value="Unassembled WGS sequence"/>
</dbReference>
<keyword evidence="7" id="KW-1185">Reference proteome</keyword>
<accession>A0ABT6QAU0</accession>
<dbReference type="NCBIfam" id="NF041893">
    <property type="entry name" value="TraI_MobP_relax"/>
    <property type="match status" value="1"/>
</dbReference>
<feature type="domain" description="DUF5710" evidence="4">
    <location>
        <begin position="721"/>
        <end position="762"/>
    </location>
</feature>
<dbReference type="RefSeq" id="WP_281463522.1">
    <property type="nucleotide sequence ID" value="NZ_JASBAN010000003.1"/>
</dbReference>
<dbReference type="Pfam" id="PF03432">
    <property type="entry name" value="Relaxase"/>
    <property type="match status" value="1"/>
</dbReference>
<evidence type="ECO:0000313" key="6">
    <source>
        <dbReference type="EMBL" id="MDI2113872.1"/>
    </source>
</evidence>
<reference evidence="6" key="1">
    <citation type="submission" date="2023-05" db="EMBL/GenBank/DDBJ databases">
        <title>Whole genome sequence of Commensalibacter sp.</title>
        <authorList>
            <person name="Charoenyingcharoen P."/>
            <person name="Yukphan P."/>
        </authorList>
    </citation>
    <scope>NUCLEOTIDE SEQUENCE</scope>
    <source>
        <strain evidence="6">TBRC 10068</strain>
    </source>
</reference>
<dbReference type="InterPro" id="IPR040677">
    <property type="entry name" value="LPD7"/>
</dbReference>
<feature type="domain" description="Large polyvalent protein-associated" evidence="3">
    <location>
        <begin position="456"/>
        <end position="540"/>
    </location>
</feature>
<organism evidence="6 7">
    <name type="scientific">Commensalibacter nepenthis</name>
    <dbReference type="NCBI Taxonomy" id="3043872"/>
    <lineage>
        <taxon>Bacteria</taxon>
        <taxon>Pseudomonadati</taxon>
        <taxon>Pseudomonadota</taxon>
        <taxon>Alphaproteobacteria</taxon>
        <taxon>Acetobacterales</taxon>
        <taxon>Acetobacteraceae</taxon>
    </lineage>
</organism>
<dbReference type="InterPro" id="IPR043764">
    <property type="entry name" value="DUF5710"/>
</dbReference>
<sequence>MIAKSVSRSKNNSSYGALVNYIDNPDKQEGVAHDWGNLANYALDIKNEGEKLDHGSIRYSNFKEDIKSLDQAIALVEITQECCSSKSDNKTYHLVVSFPPSENPTKEQLVDIEDELVKSIGFEDHERVSALHTDQAHLHIHIAINKVNPDSYKLYDPSFDKKKLMAACKILEKKHQLEQTHSDKSKLIDGTIINTKAQDKENRSGEKSLLTWVKENAKDHLVLSKTWGELHEQAGKYGLVVKKKGAGLIIAVKDQEKLCIKASDVDRDLSFKKLEAKLGKFETAKPSNDPLQQEKSTKNYQAEPKKFEKTPEAEALWKAYQLEKERRALQCKYSLENIREKHRVIREKARAYVKDQRQHAKIRLYTPTRLKIFKLEADQIIQKSIEDAAKERDIAFKQNKLINWNDFLSEQAAQGDQYALKLLRKTEKKNQRLSDNLFRVENWEEGQQFINDKAKSSISFNGDVRYFTEDGGRVIDKSNHVAVQASTDLSVTLALELASKRFDKPLTINGSDDFKKAVAKAAAIEGSQITFADEEMERLKSIAILERQKLKERMAKGDTYLAVPFEEANKVKEAGAEWDHEKKLWVLKAGLDAEELGLGEYLEGKGKYSTQAHYLIVPAGERLQAKELGAKWDKDIQRWYVPSGGDLSKFKEWMKGETTFDKMWQEKEELIVPKEHVELVKSAGAEWNRKDKTWVVPAGAKAQDIGLEMFTKEYGRFSKERIYLNVSFKEKDKAQELGAKWDGIKKQWFAPPKSDLSLFDKWKAEIQKTQQKHSKKR</sequence>